<keyword evidence="4 14" id="KW-0812">Transmembrane</keyword>
<evidence type="ECO:0000256" key="16">
    <source>
        <dbReference type="SAM" id="SignalP"/>
    </source>
</evidence>
<dbReference type="CDD" id="cd00198">
    <property type="entry name" value="vWFA"/>
    <property type="match status" value="1"/>
</dbReference>
<feature type="disulfide bond" evidence="13">
    <location>
        <begin position="548"/>
        <end position="555"/>
    </location>
</feature>
<feature type="transmembrane region" description="Helical" evidence="15">
    <location>
        <begin position="692"/>
        <end position="718"/>
    </location>
</feature>
<organism evidence="18 20">
    <name type="scientific">Pieris brassicae</name>
    <name type="common">White butterfly</name>
    <name type="synonym">Large white butterfly</name>
    <dbReference type="NCBI Taxonomy" id="7116"/>
    <lineage>
        <taxon>Eukaryota</taxon>
        <taxon>Metazoa</taxon>
        <taxon>Ecdysozoa</taxon>
        <taxon>Arthropoda</taxon>
        <taxon>Hexapoda</taxon>
        <taxon>Insecta</taxon>
        <taxon>Pterygota</taxon>
        <taxon>Neoptera</taxon>
        <taxon>Endopterygota</taxon>
        <taxon>Lepidoptera</taxon>
        <taxon>Glossata</taxon>
        <taxon>Ditrysia</taxon>
        <taxon>Papilionoidea</taxon>
        <taxon>Pieridae</taxon>
        <taxon>Pierinae</taxon>
        <taxon>Pieris</taxon>
    </lineage>
</organism>
<dbReference type="GO" id="GO:0005178">
    <property type="term" value="F:integrin binding"/>
    <property type="evidence" value="ECO:0007669"/>
    <property type="project" value="TreeGrafter"/>
</dbReference>
<dbReference type="Gene3D" id="1.20.5.100">
    <property type="entry name" value="Cytochrome c1, transmembrane anchor, C-terminal"/>
    <property type="match status" value="1"/>
</dbReference>
<dbReference type="InterPro" id="IPR057073">
    <property type="entry name" value="EGF_integrin_2"/>
</dbReference>
<keyword evidence="9 14" id="KW-0401">Integrin</keyword>
<dbReference type="Proteomes" id="UP001152562">
    <property type="component" value="Unassembled WGS sequence"/>
</dbReference>
<dbReference type="OrthoDB" id="410592at2759"/>
<sequence>MKVVFLICLYLKLNLVDCESNCKNFKTCSGCIGYNLDKCVWCSAKEHDDRRCQTLEYAEQNNAWCKENYYNPPQISSFNIVQNDTFNVGLNGSKVVQFTPQILQIKARLNALISFKMNYKPAKDYPLDIYYVMDYSATMKKHTKTLIQQAYKIYEELTKLTNNVRFGIGSYVEKPAMPFVNLALDKSYSFKNHLSLTDNVTLFIKNIGEPDGSNYDDPEAAFDAIMQAMVCKDKIDWRNNARRIIVLCTDGVYHTAGDGKFVGAIKPNDMKCHLENNTYSESLTYDYPSVSQINKIATESNIKIIFAVDPKVQRSYEALEKKIIGAKYVPLTGNIVDTIINEYLGLVRSVVIDSNIPPPIQLAKIVPDCTKSGICQIKHEQSLEMEGFLKINSCPSNEKKMKYSLEIGPVSLDEKLRIELEIDCHCDCEAEGEMNSTLCSGAGILQCGVCKCNDDRYGSICDCKGTDTNTINFDKCKANVDDANYCSGRGICRCGKCEECKKGFSGDFCQFDDNACPRPGGLLCSGHGRCQYGTCSCDPNWIGDDCRCPDDERSCMAPISNEVCSGRGQCKCGECVCQRQNGTSEICSGKFCDDCEELTQKRCKELEDYALCNFYNNKTKCDEEYNQTTTGVILVNKTEMHAPGREHKAKWCHKLLKDDKTLTFLYYYPLASINTLEVVIQNELDERAKADVWVAVGTAIGGVLLIGLLMVIGWKLLIDAHDKREYNKLIKESAAAGYDVSNPLYRTPEVNFTNPAYDRKN</sequence>
<dbReference type="EMBL" id="CALOZG010000001">
    <property type="protein sequence ID" value="CAH3842820.1"/>
    <property type="molecule type" value="Genomic_DNA"/>
</dbReference>
<dbReference type="Gene3D" id="3.40.50.410">
    <property type="entry name" value="von Willebrand factor, type A domain"/>
    <property type="match status" value="1"/>
</dbReference>
<keyword evidence="8 15" id="KW-1133">Transmembrane helix</keyword>
<keyword evidence="20" id="KW-1185">Reference proteome</keyword>
<feature type="disulfide bond" evidence="13">
    <location>
        <begin position="28"/>
        <end position="39"/>
    </location>
</feature>
<dbReference type="GO" id="GO:0008305">
    <property type="term" value="C:integrin complex"/>
    <property type="evidence" value="ECO:0007669"/>
    <property type="project" value="TreeGrafter"/>
</dbReference>
<keyword evidence="12" id="KW-0325">Glycoprotein</keyword>
<dbReference type="InterPro" id="IPR015812">
    <property type="entry name" value="Integrin_bsu"/>
</dbReference>
<evidence type="ECO:0000256" key="2">
    <source>
        <dbReference type="ARBA" id="ARBA00007449"/>
    </source>
</evidence>
<evidence type="ECO:0000256" key="5">
    <source>
        <dbReference type="ARBA" id="ARBA00022729"/>
    </source>
</evidence>
<feature type="disulfide bond" evidence="13">
    <location>
        <begin position="394"/>
        <end position="652"/>
    </location>
</feature>
<comment type="subcellular location">
    <subcellularLocation>
        <location evidence="14">Cell membrane</location>
        <topology evidence="14">Single-pass type I membrane protein</topology>
    </subcellularLocation>
    <subcellularLocation>
        <location evidence="1">Membrane</location>
        <topology evidence="1">Single-pass type I membrane protein</topology>
    </subcellularLocation>
</comment>
<dbReference type="AlphaFoldDB" id="A0A9P0SGF6"/>
<evidence type="ECO:0000256" key="8">
    <source>
        <dbReference type="ARBA" id="ARBA00022989"/>
    </source>
</evidence>
<feature type="disulfide bond" evidence="13">
    <location>
        <begin position="369"/>
        <end position="375"/>
    </location>
</feature>
<evidence type="ECO:0000256" key="6">
    <source>
        <dbReference type="ARBA" id="ARBA00022737"/>
    </source>
</evidence>
<dbReference type="PROSITE" id="PS50234">
    <property type="entry name" value="VWFA"/>
    <property type="match status" value="1"/>
</dbReference>
<evidence type="ECO:0000256" key="9">
    <source>
        <dbReference type="ARBA" id="ARBA00023037"/>
    </source>
</evidence>
<dbReference type="SMART" id="SM00187">
    <property type="entry name" value="INB"/>
    <property type="match status" value="1"/>
</dbReference>
<dbReference type="Pfam" id="PF23106">
    <property type="entry name" value="EGF_Teneurin"/>
    <property type="match status" value="1"/>
</dbReference>
<dbReference type="Pfam" id="PF18372">
    <property type="entry name" value="I-EGF_1"/>
    <property type="match status" value="1"/>
</dbReference>
<dbReference type="GO" id="GO:0007157">
    <property type="term" value="P:heterophilic cell-cell adhesion via plasma membrane cell adhesion molecules"/>
    <property type="evidence" value="ECO:0007669"/>
    <property type="project" value="UniProtKB-ARBA"/>
</dbReference>
<evidence type="ECO:0000259" key="17">
    <source>
        <dbReference type="PROSITE" id="PS50234"/>
    </source>
</evidence>
<keyword evidence="7 14" id="KW-0130">Cell adhesion</keyword>
<comment type="similarity">
    <text evidence="2 14">Belongs to the integrin beta chain family.</text>
</comment>
<protein>
    <recommendedName>
        <fullName evidence="14">Integrin beta</fullName>
    </recommendedName>
</protein>
<feature type="disulfide bond" evidence="13">
    <location>
        <begin position="494"/>
        <end position="524"/>
    </location>
</feature>
<dbReference type="FunFam" id="2.10.25.10:FF:000036">
    <property type="entry name" value="Integrin beta"/>
    <property type="match status" value="1"/>
</dbReference>
<evidence type="ECO:0000256" key="12">
    <source>
        <dbReference type="ARBA" id="ARBA00023180"/>
    </source>
</evidence>
<gene>
    <name evidence="18" type="ORF">PIBRA_LOCUS265</name>
    <name evidence="19" type="ORF">PIBRA_LOCUS269</name>
</gene>
<feature type="disulfide bond" evidence="13">
    <location>
        <begin position="537"/>
        <end position="546"/>
    </location>
</feature>
<dbReference type="EMBL" id="CALOZG010000001">
    <property type="protein sequence ID" value="CAH3842536.1"/>
    <property type="molecule type" value="Genomic_DNA"/>
</dbReference>
<evidence type="ECO:0000256" key="1">
    <source>
        <dbReference type="ARBA" id="ARBA00004479"/>
    </source>
</evidence>
<reference evidence="18" key="1">
    <citation type="submission" date="2022-05" db="EMBL/GenBank/DDBJ databases">
        <authorList>
            <person name="Okamura Y."/>
        </authorList>
    </citation>
    <scope>NUCLEOTIDE SEQUENCE</scope>
</reference>
<evidence type="ECO:0000256" key="13">
    <source>
        <dbReference type="PIRSR" id="PIRSR002512-1"/>
    </source>
</evidence>
<keyword evidence="11 13" id="KW-1015">Disulfide bond</keyword>
<evidence type="ECO:0000256" key="11">
    <source>
        <dbReference type="ARBA" id="ARBA00023157"/>
    </source>
</evidence>
<dbReference type="Pfam" id="PF23105">
    <property type="entry name" value="EGF_integrin"/>
    <property type="match status" value="1"/>
</dbReference>
<dbReference type="PANTHER" id="PTHR10082">
    <property type="entry name" value="INTEGRIN BETA SUBUNIT"/>
    <property type="match status" value="1"/>
</dbReference>
<comment type="caution">
    <text evidence="18">The sequence shown here is derived from an EMBL/GenBank/DDBJ whole genome shotgun (WGS) entry which is preliminary data.</text>
</comment>
<feature type="disulfide bond" evidence="13">
    <location>
        <begin position="452"/>
        <end position="461"/>
    </location>
</feature>
<evidence type="ECO:0000313" key="19">
    <source>
        <dbReference type="EMBL" id="CAH3842820.1"/>
    </source>
</evidence>
<dbReference type="PROSITE" id="PS00243">
    <property type="entry name" value="I_EGF_1"/>
    <property type="match status" value="1"/>
</dbReference>
<dbReference type="InterPro" id="IPR002369">
    <property type="entry name" value="Integrin_bsu_VWA"/>
</dbReference>
<dbReference type="InterPro" id="IPR002035">
    <property type="entry name" value="VWF_A"/>
</dbReference>
<dbReference type="InterPro" id="IPR032695">
    <property type="entry name" value="Integrin_dom_sf"/>
</dbReference>
<dbReference type="GO" id="GO:0009986">
    <property type="term" value="C:cell surface"/>
    <property type="evidence" value="ECO:0007669"/>
    <property type="project" value="TreeGrafter"/>
</dbReference>
<feature type="chain" id="PRO_5040652904" description="Integrin beta" evidence="16">
    <location>
        <begin position="19"/>
        <end position="761"/>
    </location>
</feature>
<dbReference type="SUPFAM" id="SSF53300">
    <property type="entry name" value="vWA-like"/>
    <property type="match status" value="1"/>
</dbReference>
<evidence type="ECO:0000313" key="18">
    <source>
        <dbReference type="EMBL" id="CAH3842536.1"/>
    </source>
</evidence>
<feature type="disulfide bond" evidence="13">
    <location>
        <begin position="500"/>
        <end position="509"/>
    </location>
</feature>
<feature type="disulfide bond" evidence="13">
    <location>
        <begin position="424"/>
        <end position="428"/>
    </location>
</feature>
<dbReference type="PANTHER" id="PTHR10082:SF60">
    <property type="entry name" value="INTEGRIN BETA-PS"/>
    <property type="match status" value="1"/>
</dbReference>
<feature type="disulfide bond" evidence="13">
    <location>
        <begin position="577"/>
        <end position="592"/>
    </location>
</feature>
<feature type="domain" description="VWFA" evidence="17">
    <location>
        <begin position="128"/>
        <end position="323"/>
    </location>
</feature>
<dbReference type="GO" id="GO:0007229">
    <property type="term" value="P:integrin-mediated signaling pathway"/>
    <property type="evidence" value="ECO:0007669"/>
    <property type="project" value="UniProtKB-KW"/>
</dbReference>
<name>A0A9P0SGF6_PIEBR</name>
<feature type="disulfide bond" evidence="13">
    <location>
        <begin position="603"/>
        <end position="612"/>
    </location>
</feature>
<accession>A0A9P0SGF6</accession>
<feature type="disulfide bond" evidence="13">
    <location>
        <begin position="42"/>
        <end position="52"/>
    </location>
</feature>
<dbReference type="Pfam" id="PF00362">
    <property type="entry name" value="Integrin_beta"/>
    <property type="match status" value="1"/>
</dbReference>
<feature type="disulfide bond" evidence="13">
    <location>
        <begin position="492"/>
        <end position="497"/>
    </location>
</feature>
<dbReference type="Gene3D" id="2.60.40.1510">
    <property type="entry name" value="ntegrin, alpha v. Chain A, domain 3"/>
    <property type="match status" value="1"/>
</dbReference>
<dbReference type="Gene3D" id="2.10.25.10">
    <property type="entry name" value="Laminin"/>
    <property type="match status" value="3"/>
</dbReference>
<keyword evidence="5 16" id="KW-0732">Signal</keyword>
<dbReference type="InterPro" id="IPR036465">
    <property type="entry name" value="vWFA_dom_sf"/>
</dbReference>
<feature type="disulfide bond" evidence="13">
    <location>
        <begin position="31"/>
        <end position="65"/>
    </location>
</feature>
<keyword evidence="10 15" id="KW-0472">Membrane</keyword>
<evidence type="ECO:0000256" key="10">
    <source>
        <dbReference type="ARBA" id="ARBA00023136"/>
    </source>
</evidence>
<proteinExistence type="inferred from homology"/>
<feature type="disulfide bond" evidence="13">
    <location>
        <begin position="231"/>
        <end position="272"/>
    </location>
</feature>
<dbReference type="GO" id="GO:0033627">
    <property type="term" value="P:cell adhesion mediated by integrin"/>
    <property type="evidence" value="ECO:0007669"/>
    <property type="project" value="TreeGrafter"/>
</dbReference>
<keyword evidence="6" id="KW-0677">Repeat</keyword>
<dbReference type="InterPro" id="IPR040622">
    <property type="entry name" value="EGF_integrin_1"/>
</dbReference>
<evidence type="ECO:0000313" key="20">
    <source>
        <dbReference type="Proteomes" id="UP001152562"/>
    </source>
</evidence>
<evidence type="ECO:0000256" key="7">
    <source>
        <dbReference type="ARBA" id="ARBA00022889"/>
    </source>
</evidence>
<feature type="disulfide bond" evidence="13">
    <location>
        <begin position="530"/>
        <end position="535"/>
    </location>
</feature>
<feature type="disulfide bond" evidence="13">
    <location>
        <begin position="570"/>
        <end position="575"/>
    </location>
</feature>
<dbReference type="GO" id="GO:0007160">
    <property type="term" value="P:cell-matrix adhesion"/>
    <property type="evidence" value="ECO:0007669"/>
    <property type="project" value="TreeGrafter"/>
</dbReference>
<dbReference type="PRINTS" id="PR01186">
    <property type="entry name" value="INTEGRINB"/>
</dbReference>
<dbReference type="SUPFAM" id="SSF69179">
    <property type="entry name" value="Integrin domains"/>
    <property type="match status" value="1"/>
</dbReference>
<dbReference type="SMART" id="SM01241">
    <property type="entry name" value="Integrin_b_cyt"/>
    <property type="match status" value="1"/>
</dbReference>
<dbReference type="GO" id="GO:0005925">
    <property type="term" value="C:focal adhesion"/>
    <property type="evidence" value="ECO:0007669"/>
    <property type="project" value="TreeGrafter"/>
</dbReference>
<dbReference type="InterPro" id="IPR014836">
    <property type="entry name" value="Integrin_bsu_cyt_dom"/>
</dbReference>
<dbReference type="Pfam" id="PF08725">
    <property type="entry name" value="Integrin_b_cyt"/>
    <property type="match status" value="1"/>
</dbReference>
<evidence type="ECO:0000256" key="15">
    <source>
        <dbReference type="SAM" id="Phobius"/>
    </source>
</evidence>
<feature type="disulfide bond" evidence="13">
    <location>
        <begin position="447"/>
        <end position="486"/>
    </location>
</feature>
<keyword evidence="3" id="KW-0245">EGF-like domain</keyword>
<dbReference type="GO" id="GO:0016477">
    <property type="term" value="P:cell migration"/>
    <property type="evidence" value="ECO:0007669"/>
    <property type="project" value="TreeGrafter"/>
</dbReference>
<evidence type="ECO:0000256" key="3">
    <source>
        <dbReference type="ARBA" id="ARBA00022536"/>
    </source>
</evidence>
<dbReference type="InterPro" id="IPR057243">
    <property type="entry name" value="Integrin_I-EGF_CS"/>
</dbReference>
<dbReference type="PIRSF" id="PIRSF002512">
    <property type="entry name" value="Integrin_B"/>
    <property type="match status" value="1"/>
</dbReference>
<dbReference type="SUPFAM" id="SSF57196">
    <property type="entry name" value="EGF/Laminin"/>
    <property type="match status" value="1"/>
</dbReference>
<evidence type="ECO:0000256" key="4">
    <source>
        <dbReference type="ARBA" id="ARBA00022692"/>
    </source>
</evidence>
<feature type="signal peptide" evidence="16">
    <location>
        <begin position="1"/>
        <end position="18"/>
    </location>
</feature>
<evidence type="ECO:0000256" key="14">
    <source>
        <dbReference type="RuleBase" id="RU000633"/>
    </source>
</evidence>